<evidence type="ECO:0008006" key="3">
    <source>
        <dbReference type="Google" id="ProtNLM"/>
    </source>
</evidence>
<accession>A0AAQ3RQT1</accession>
<dbReference type="EMBL" id="CP144694">
    <property type="protein sequence ID" value="WVZ04374.1"/>
    <property type="molecule type" value="Genomic_DNA"/>
</dbReference>
<organism evidence="1 2">
    <name type="scientific">Vigna mungo</name>
    <name type="common">Black gram</name>
    <name type="synonym">Phaseolus mungo</name>
    <dbReference type="NCBI Taxonomy" id="3915"/>
    <lineage>
        <taxon>Eukaryota</taxon>
        <taxon>Viridiplantae</taxon>
        <taxon>Streptophyta</taxon>
        <taxon>Embryophyta</taxon>
        <taxon>Tracheophyta</taxon>
        <taxon>Spermatophyta</taxon>
        <taxon>Magnoliopsida</taxon>
        <taxon>eudicotyledons</taxon>
        <taxon>Gunneridae</taxon>
        <taxon>Pentapetalae</taxon>
        <taxon>rosids</taxon>
        <taxon>fabids</taxon>
        <taxon>Fabales</taxon>
        <taxon>Fabaceae</taxon>
        <taxon>Papilionoideae</taxon>
        <taxon>50 kb inversion clade</taxon>
        <taxon>NPAAA clade</taxon>
        <taxon>indigoferoid/millettioid clade</taxon>
        <taxon>Phaseoleae</taxon>
        <taxon>Vigna</taxon>
    </lineage>
</organism>
<keyword evidence="2" id="KW-1185">Reference proteome</keyword>
<dbReference type="InterPro" id="IPR011992">
    <property type="entry name" value="EF-hand-dom_pair"/>
</dbReference>
<proteinExistence type="predicted"/>
<gene>
    <name evidence="1" type="ORF">V8G54_025180</name>
</gene>
<evidence type="ECO:0000313" key="2">
    <source>
        <dbReference type="Proteomes" id="UP001374535"/>
    </source>
</evidence>
<dbReference type="Proteomes" id="UP001374535">
    <property type="component" value="Chromosome 7"/>
</dbReference>
<reference evidence="1 2" key="1">
    <citation type="journal article" date="2023" name="Life. Sci Alliance">
        <title>Evolutionary insights into 3D genome organization and epigenetic landscape of Vigna mungo.</title>
        <authorList>
            <person name="Junaid A."/>
            <person name="Singh B."/>
            <person name="Bhatia S."/>
        </authorList>
    </citation>
    <scope>NUCLEOTIDE SEQUENCE [LARGE SCALE GENOMIC DNA]</scope>
    <source>
        <strain evidence="1">Urdbean</strain>
    </source>
</reference>
<evidence type="ECO:0000313" key="1">
    <source>
        <dbReference type="EMBL" id="WVZ04374.1"/>
    </source>
</evidence>
<name>A0AAQ3RQT1_VIGMU</name>
<dbReference type="Gene3D" id="1.10.238.10">
    <property type="entry name" value="EF-hand"/>
    <property type="match status" value="1"/>
</dbReference>
<sequence>MSGAGQAMRPKTRGIFEFRVSSISFNVANDGYLDYAHIESGLSALQIPPGYKYAKELFNVCDADGRIDYHDFRRYMDDKEAKRDAMKDGPFGDYGAEMVGKRM</sequence>
<dbReference type="SUPFAM" id="SSF47473">
    <property type="entry name" value="EF-hand"/>
    <property type="match status" value="1"/>
</dbReference>
<dbReference type="AlphaFoldDB" id="A0AAQ3RQT1"/>
<protein>
    <recommendedName>
        <fullName evidence="3">EF-hand domain-containing protein</fullName>
    </recommendedName>
</protein>